<feature type="repeat" description="FG-GAP" evidence="5">
    <location>
        <begin position="421"/>
        <end position="476"/>
    </location>
</feature>
<sequence>MCRQDRSSLIAHWAPFIRAAVEYIQETYDGKDDPHVEGLISFIFAVMAHDVADVRWHSLQGLSGYFIDAMARMDFHGDYAKAHPVADTGAEFTLQHLTPRLASYINATTWHVPVRDLVNIYAKLYADSTMSSSTPRVPMESHLMYCMTTAFAASRIDYQLGQHLFGYYGRKSPFLVEDLVDYYKGGLQDMTASVTDCIANLVDAFEGIEPAVLCGSYFDNKDQQTEAYPSHRTSIHRHWVHSNKQMSKLQQHYDKERGVLTLSMQHEKEPLDLIQQDNVMPVVVTSSSSARRQRPHGMMYQKEMMDLHDNDQGPNEQHPMWNFPWKGDDDCIDLDTTSYETSFAHSLLTLSAPAFSASIGHASTTGDFDGDGELDLAISAPYVNDQPKLATGAVYLLNGTRALLTSDRATEDAINNDIRRVAQVMLKGDMDRGRFGWAMATVDLNADGTDDLAVASPFSNRNRGHVDVFYGSTKHGIGSTKPDLRISLPPGSSTEGFGVSLKGLDIDGDGHHDLVVGCPYCTVAGAPHAGAIYVFLSSSIKSSPRSAMYSTPDMVFKNPCPQPYERFGTTFESVDGVLLVGAPGYNMGPLQRVGRVYAMNQQTRGIQWTMAGSREFQQFGSLIVSADTRDQGRLVAISSPSEETGDLDSLLQRHWQAGAVRVYDWKVLNTGNTEHDLDYGLLRSMEGKQAAGHLGAAMAFYESHDDGYDMGLWVGEPMANGERGRVHKWSFIEDDMVCMKNADSVSRFGSHLQSAAGVLSITSAHYSRDARLAGAIHLILQ</sequence>
<dbReference type="Proteomes" id="UP001234581">
    <property type="component" value="Unassembled WGS sequence"/>
</dbReference>
<reference evidence="6 7" key="1">
    <citation type="submission" date="2023-03" db="EMBL/GenBank/DDBJ databases">
        <title>Genome sequence of Lichtheimia ornata CBS 291.66.</title>
        <authorList>
            <person name="Mohabir J.T."/>
            <person name="Shea T.P."/>
            <person name="Kurbessoian T."/>
            <person name="Berby B."/>
            <person name="Fontaine J."/>
            <person name="Livny J."/>
            <person name="Gnirke A."/>
            <person name="Stajich J.E."/>
            <person name="Cuomo C.A."/>
        </authorList>
    </citation>
    <scope>NUCLEOTIDE SEQUENCE [LARGE SCALE GENOMIC DNA]</scope>
    <source>
        <strain evidence="6">CBS 291.66</strain>
    </source>
</reference>
<name>A0AAD7XYT4_9FUNG</name>
<dbReference type="InterPro" id="IPR013519">
    <property type="entry name" value="Int_alpha_beta-p"/>
</dbReference>
<dbReference type="InterPro" id="IPR013517">
    <property type="entry name" value="FG-GAP"/>
</dbReference>
<dbReference type="SMART" id="SM00191">
    <property type="entry name" value="Int_alpha"/>
    <property type="match status" value="4"/>
</dbReference>
<dbReference type="Pfam" id="PF01839">
    <property type="entry name" value="FG-GAP"/>
    <property type="match status" value="3"/>
</dbReference>
<feature type="repeat" description="FG-GAP" evidence="5">
    <location>
        <begin position="345"/>
        <end position="406"/>
    </location>
</feature>
<proteinExistence type="predicted"/>
<dbReference type="AlphaFoldDB" id="A0AAD7XYT4"/>
<feature type="repeat" description="FG-GAP" evidence="5">
    <location>
        <begin position="553"/>
        <end position="608"/>
    </location>
</feature>
<evidence type="ECO:0008006" key="8">
    <source>
        <dbReference type="Google" id="ProtNLM"/>
    </source>
</evidence>
<evidence type="ECO:0000256" key="2">
    <source>
        <dbReference type="ARBA" id="ARBA00022737"/>
    </source>
</evidence>
<keyword evidence="1" id="KW-0732">Signal</keyword>
<evidence type="ECO:0000256" key="4">
    <source>
        <dbReference type="ARBA" id="ARBA00023180"/>
    </source>
</evidence>
<dbReference type="GO" id="GO:0004621">
    <property type="term" value="F:glycosylphosphatidylinositol phospholipase D activity"/>
    <property type="evidence" value="ECO:0007669"/>
    <property type="project" value="TreeGrafter"/>
</dbReference>
<dbReference type="GO" id="GO:0031012">
    <property type="term" value="C:extracellular matrix"/>
    <property type="evidence" value="ECO:0007669"/>
    <property type="project" value="TreeGrafter"/>
</dbReference>
<dbReference type="PROSITE" id="PS51470">
    <property type="entry name" value="FG_GAP"/>
    <property type="match status" value="4"/>
</dbReference>
<dbReference type="PANTHER" id="PTHR23221:SF7">
    <property type="entry name" value="PHOSPHATIDYLINOSITOL-GLYCAN-SPECIFIC PHOSPHOLIPASE D"/>
    <property type="match status" value="1"/>
</dbReference>
<gene>
    <name evidence="6" type="ORF">O0I10_009408</name>
</gene>
<evidence type="ECO:0000313" key="7">
    <source>
        <dbReference type="Proteomes" id="UP001234581"/>
    </source>
</evidence>
<keyword evidence="7" id="KW-1185">Reference proteome</keyword>
<accession>A0AAD7XYT4</accession>
<dbReference type="Gene3D" id="2.130.10.130">
    <property type="entry name" value="Integrin alpha, N-terminal"/>
    <property type="match status" value="1"/>
</dbReference>
<dbReference type="EMBL" id="JARTCD010000054">
    <property type="protein sequence ID" value="KAJ8655012.1"/>
    <property type="molecule type" value="Genomic_DNA"/>
</dbReference>
<protein>
    <recommendedName>
        <fullName evidence="8">Glycosylphosphatidylinositol phospholipase D</fullName>
    </recommendedName>
</protein>
<comment type="caution">
    <text evidence="6">The sequence shown here is derived from an EMBL/GenBank/DDBJ whole genome shotgun (WGS) entry which is preliminary data.</text>
</comment>
<evidence type="ECO:0000313" key="6">
    <source>
        <dbReference type="EMBL" id="KAJ8655012.1"/>
    </source>
</evidence>
<dbReference type="PANTHER" id="PTHR23221">
    <property type="entry name" value="GLYCOSYLPHOSPHATIDYLINOSITOL PHOSPHOLIPASE D"/>
    <property type="match status" value="1"/>
</dbReference>
<keyword evidence="4" id="KW-0325">Glycoprotein</keyword>
<dbReference type="GeneID" id="83216814"/>
<dbReference type="GO" id="GO:0005615">
    <property type="term" value="C:extracellular space"/>
    <property type="evidence" value="ECO:0007669"/>
    <property type="project" value="TreeGrafter"/>
</dbReference>
<keyword evidence="2" id="KW-0677">Repeat</keyword>
<evidence type="ECO:0000256" key="5">
    <source>
        <dbReference type="PROSITE-ProRule" id="PRU00803"/>
    </source>
</evidence>
<organism evidence="6 7">
    <name type="scientific">Lichtheimia ornata</name>
    <dbReference type="NCBI Taxonomy" id="688661"/>
    <lineage>
        <taxon>Eukaryota</taxon>
        <taxon>Fungi</taxon>
        <taxon>Fungi incertae sedis</taxon>
        <taxon>Mucoromycota</taxon>
        <taxon>Mucoromycotina</taxon>
        <taxon>Mucoromycetes</taxon>
        <taxon>Mucorales</taxon>
        <taxon>Lichtheimiaceae</taxon>
        <taxon>Lichtheimia</taxon>
    </lineage>
</organism>
<feature type="repeat" description="FG-GAP" evidence="5">
    <location>
        <begin position="483"/>
        <end position="544"/>
    </location>
</feature>
<evidence type="ECO:0000256" key="1">
    <source>
        <dbReference type="ARBA" id="ARBA00022729"/>
    </source>
</evidence>
<dbReference type="InterPro" id="IPR028994">
    <property type="entry name" value="Integrin_alpha_N"/>
</dbReference>
<dbReference type="RefSeq" id="XP_058339925.1">
    <property type="nucleotide sequence ID" value="XM_058489400.1"/>
</dbReference>
<evidence type="ECO:0000256" key="3">
    <source>
        <dbReference type="ARBA" id="ARBA00022801"/>
    </source>
</evidence>
<dbReference type="SUPFAM" id="SSF69318">
    <property type="entry name" value="Integrin alpha N-terminal domain"/>
    <property type="match status" value="2"/>
</dbReference>
<keyword evidence="3" id="KW-0378">Hydrolase</keyword>